<comment type="caution">
    <text evidence="8">The sequence shown here is derived from an EMBL/GenBank/DDBJ whole genome shotgun (WGS) entry which is preliminary data.</text>
</comment>
<feature type="binding site" evidence="6">
    <location>
        <begin position="206"/>
        <end position="210"/>
    </location>
    <ligand>
        <name>ATP</name>
        <dbReference type="ChEBI" id="CHEBI:30616"/>
    </ligand>
</feature>
<dbReference type="PROSITE" id="PS01075">
    <property type="entry name" value="ACETATE_KINASE_1"/>
    <property type="match status" value="1"/>
</dbReference>
<evidence type="ECO:0000256" key="6">
    <source>
        <dbReference type="HAMAP-Rule" id="MF_00020"/>
    </source>
</evidence>
<comment type="function">
    <text evidence="6">Catalyzes the formation of acetyl phosphate from acetate and ATP. Can also catalyze the reverse reaction.</text>
</comment>
<reference evidence="8" key="1">
    <citation type="submission" date="2022-01" db="EMBL/GenBank/DDBJ databases">
        <title>Collection of gut derived symbiotic bacterial strains cultured from healthy donors.</title>
        <authorList>
            <person name="Lin H."/>
            <person name="Kohout C."/>
            <person name="Waligurski E."/>
            <person name="Pamer E.G."/>
        </authorList>
    </citation>
    <scope>NUCLEOTIDE SEQUENCE</scope>
    <source>
        <strain evidence="8">DFI.7.46</strain>
    </source>
</reference>
<dbReference type="AlphaFoldDB" id="A0AAJ1BER0"/>
<protein>
    <recommendedName>
        <fullName evidence="6">Acetate kinase</fullName>
        <ecNumber evidence="6">2.7.2.1</ecNumber>
    </recommendedName>
    <alternativeName>
        <fullName evidence="6">Acetokinase</fullName>
    </alternativeName>
</protein>
<feature type="binding site" evidence="6">
    <location>
        <position position="17"/>
    </location>
    <ligand>
        <name>ATP</name>
        <dbReference type="ChEBI" id="CHEBI:30616"/>
    </ligand>
</feature>
<dbReference type="Pfam" id="PF00871">
    <property type="entry name" value="Acetate_kinase"/>
    <property type="match status" value="1"/>
</dbReference>
<dbReference type="InterPro" id="IPR000890">
    <property type="entry name" value="Aliphatic_acid_kin_short-chain"/>
</dbReference>
<dbReference type="CDD" id="cd24010">
    <property type="entry name" value="ASKHA_NBD_AcK_PK"/>
    <property type="match status" value="1"/>
</dbReference>
<feature type="binding site" evidence="6">
    <location>
        <begin position="280"/>
        <end position="282"/>
    </location>
    <ligand>
        <name>ATP</name>
        <dbReference type="ChEBI" id="CHEBI:30616"/>
    </ligand>
</feature>
<evidence type="ECO:0000256" key="5">
    <source>
        <dbReference type="ARBA" id="ARBA00022840"/>
    </source>
</evidence>
<comment type="pathway">
    <text evidence="6">Metabolic intermediate biosynthesis; acetyl-CoA biosynthesis; acetyl-CoA from acetate: step 1/2.</text>
</comment>
<evidence type="ECO:0000256" key="4">
    <source>
        <dbReference type="ARBA" id="ARBA00022777"/>
    </source>
</evidence>
<comment type="subcellular location">
    <subcellularLocation>
        <location evidence="6">Cytoplasm</location>
    </subcellularLocation>
</comment>
<organism evidence="8 9">
    <name type="scientific">Varibaculum cambriense</name>
    <dbReference type="NCBI Taxonomy" id="184870"/>
    <lineage>
        <taxon>Bacteria</taxon>
        <taxon>Bacillati</taxon>
        <taxon>Actinomycetota</taxon>
        <taxon>Actinomycetes</taxon>
        <taxon>Actinomycetales</taxon>
        <taxon>Actinomycetaceae</taxon>
        <taxon>Varibaculum</taxon>
    </lineage>
</organism>
<dbReference type="InterPro" id="IPR004372">
    <property type="entry name" value="Ac/propionate_kinase"/>
</dbReference>
<comment type="cofactor">
    <cofactor evidence="6">
        <name>Mg(2+)</name>
        <dbReference type="ChEBI" id="CHEBI:18420"/>
    </cofactor>
    <cofactor evidence="6">
        <name>Mn(2+)</name>
        <dbReference type="ChEBI" id="CHEBI:29035"/>
    </cofactor>
    <text evidence="6">Mg(2+). Can also accept Mn(2+).</text>
</comment>
<dbReference type="EC" id="2.7.2.1" evidence="6"/>
<dbReference type="GO" id="GO:0005524">
    <property type="term" value="F:ATP binding"/>
    <property type="evidence" value="ECO:0007669"/>
    <property type="project" value="UniProtKB-KW"/>
</dbReference>
<evidence type="ECO:0000313" key="8">
    <source>
        <dbReference type="EMBL" id="MCG4618587.1"/>
    </source>
</evidence>
<dbReference type="PRINTS" id="PR00471">
    <property type="entry name" value="ACETATEKNASE"/>
</dbReference>
<comment type="subunit">
    <text evidence="6">Homodimer.</text>
</comment>
<feature type="active site" description="Proton donor/acceptor" evidence="6">
    <location>
        <position position="148"/>
    </location>
</feature>
<comment type="similarity">
    <text evidence="1 6 7">Belongs to the acetokinase family.</text>
</comment>
<evidence type="ECO:0000256" key="2">
    <source>
        <dbReference type="ARBA" id="ARBA00022679"/>
    </source>
</evidence>
<sequence length="396" mass="44119">MENDTILVINSGSSSIKYKLMNPDTGEEIARGIVEQIGEERSRIKHIYQDVEEKMVRSVRDHLEGMAIVEELFEKIGPSLQESQVVGVGHRIVQGGPYFSGPAVIDKDVYGLIEELCPLGPLHNPAHLKGIDAAKRILPKVPHVAVFDTAFFNHLPEKAYTYALKRSVAEKYRIRRYGAHGTSHQYVSQRVRSILGTDDLKQIVLHLGNGASASAIVRHHPIDTSMGLTPLEGLVMGGRTGDIDPAAVFQLYREAEMSIDEIDELFNRRSGMKGLTGHNDMREIWKLIEAGDEQAEMAMEIYLHRLLKYVGAYWALLGGLDALTFTAGVGENDPGVRWELCRSLAFMGVKIDQELNEEHFTREAIISTPESTVKVLVIPTNEELAIAQQVYSLVKH</sequence>
<dbReference type="EMBL" id="JAKNHJ010000019">
    <property type="protein sequence ID" value="MCG4618587.1"/>
    <property type="molecule type" value="Genomic_DNA"/>
</dbReference>
<dbReference type="Proteomes" id="UP001200537">
    <property type="component" value="Unassembled WGS sequence"/>
</dbReference>
<feature type="binding site" evidence="6">
    <location>
        <begin position="328"/>
        <end position="332"/>
    </location>
    <ligand>
        <name>ATP</name>
        <dbReference type="ChEBI" id="CHEBI:30616"/>
    </ligand>
</feature>
<gene>
    <name evidence="6" type="primary">ackA</name>
    <name evidence="8" type="ORF">L0M99_08810</name>
</gene>
<dbReference type="RefSeq" id="WP_238128381.1">
    <property type="nucleotide sequence ID" value="NZ_JAGZVZ010000005.1"/>
</dbReference>
<keyword evidence="6" id="KW-0479">Metal-binding</keyword>
<feature type="site" description="Transition state stabilizer" evidence="6">
    <location>
        <position position="180"/>
    </location>
</feature>
<dbReference type="HAMAP" id="MF_00020">
    <property type="entry name" value="Acetate_kinase"/>
    <property type="match status" value="1"/>
</dbReference>
<dbReference type="PANTHER" id="PTHR21060:SF15">
    <property type="entry name" value="ACETATE KINASE-RELATED"/>
    <property type="match status" value="1"/>
</dbReference>
<proteinExistence type="inferred from homology"/>
<dbReference type="PANTHER" id="PTHR21060">
    <property type="entry name" value="ACETATE KINASE"/>
    <property type="match status" value="1"/>
</dbReference>
<evidence type="ECO:0000256" key="7">
    <source>
        <dbReference type="RuleBase" id="RU003835"/>
    </source>
</evidence>
<keyword evidence="5 6" id="KW-0067">ATP-binding</keyword>
<feature type="site" description="Transition state stabilizer" evidence="6">
    <location>
        <position position="239"/>
    </location>
</feature>
<dbReference type="NCBIfam" id="TIGR00016">
    <property type="entry name" value="ackA"/>
    <property type="match status" value="1"/>
</dbReference>
<feature type="binding site" evidence="6">
    <location>
        <position position="10"/>
    </location>
    <ligand>
        <name>Mg(2+)</name>
        <dbReference type="ChEBI" id="CHEBI:18420"/>
    </ligand>
</feature>
<accession>A0AAJ1BER0</accession>
<dbReference type="GO" id="GO:0005737">
    <property type="term" value="C:cytoplasm"/>
    <property type="evidence" value="ECO:0007669"/>
    <property type="project" value="UniProtKB-SubCell"/>
</dbReference>
<dbReference type="InterPro" id="IPR043129">
    <property type="entry name" value="ATPase_NBD"/>
</dbReference>
<dbReference type="GO" id="GO:0000287">
    <property type="term" value="F:magnesium ion binding"/>
    <property type="evidence" value="ECO:0007669"/>
    <property type="project" value="UniProtKB-UniRule"/>
</dbReference>
<dbReference type="PIRSF" id="PIRSF000722">
    <property type="entry name" value="Acetate_prop_kin"/>
    <property type="match status" value="1"/>
</dbReference>
<evidence type="ECO:0000256" key="3">
    <source>
        <dbReference type="ARBA" id="ARBA00022741"/>
    </source>
</evidence>
<dbReference type="GO" id="GO:0006083">
    <property type="term" value="P:acetate metabolic process"/>
    <property type="evidence" value="ECO:0007669"/>
    <property type="project" value="TreeGrafter"/>
</dbReference>
<feature type="binding site" evidence="6">
    <location>
        <position position="382"/>
    </location>
    <ligand>
        <name>Mg(2+)</name>
        <dbReference type="ChEBI" id="CHEBI:18420"/>
    </ligand>
</feature>
<evidence type="ECO:0000313" key="9">
    <source>
        <dbReference type="Proteomes" id="UP001200537"/>
    </source>
</evidence>
<feature type="binding site" evidence="6">
    <location>
        <position position="91"/>
    </location>
    <ligand>
        <name>substrate</name>
    </ligand>
</feature>
<comment type="catalytic activity">
    <reaction evidence="6">
        <text>acetate + ATP = acetyl phosphate + ADP</text>
        <dbReference type="Rhea" id="RHEA:11352"/>
        <dbReference type="ChEBI" id="CHEBI:22191"/>
        <dbReference type="ChEBI" id="CHEBI:30089"/>
        <dbReference type="ChEBI" id="CHEBI:30616"/>
        <dbReference type="ChEBI" id="CHEBI:456216"/>
        <dbReference type="EC" id="2.7.2.1"/>
    </reaction>
</comment>
<dbReference type="GO" id="GO:0008776">
    <property type="term" value="F:acetate kinase activity"/>
    <property type="evidence" value="ECO:0007669"/>
    <property type="project" value="UniProtKB-UniRule"/>
</dbReference>
<name>A0AAJ1BER0_9ACTO</name>
<dbReference type="InterPro" id="IPR023865">
    <property type="entry name" value="Aliphatic_acid_kinase_CS"/>
</dbReference>
<dbReference type="Gene3D" id="3.30.420.40">
    <property type="match status" value="2"/>
</dbReference>
<dbReference type="GO" id="GO:0006085">
    <property type="term" value="P:acetyl-CoA biosynthetic process"/>
    <property type="evidence" value="ECO:0007669"/>
    <property type="project" value="UniProtKB-UniRule"/>
</dbReference>
<keyword evidence="6" id="KW-0460">Magnesium</keyword>
<keyword evidence="2 6" id="KW-0808">Transferase</keyword>
<keyword evidence="6" id="KW-0963">Cytoplasm</keyword>
<keyword evidence="4 6" id="KW-0418">Kinase</keyword>
<keyword evidence="3 6" id="KW-0547">Nucleotide-binding</keyword>
<evidence type="ECO:0000256" key="1">
    <source>
        <dbReference type="ARBA" id="ARBA00008748"/>
    </source>
</evidence>
<dbReference type="SUPFAM" id="SSF53067">
    <property type="entry name" value="Actin-like ATPase domain"/>
    <property type="match status" value="2"/>
</dbReference>